<dbReference type="CDD" id="cd00037">
    <property type="entry name" value="CLECT"/>
    <property type="match status" value="1"/>
</dbReference>
<reference evidence="2" key="1">
    <citation type="submission" date="2020-10" db="EMBL/GenBank/DDBJ databases">
        <title>Chromosome-scale genome assembly of the Allis shad, Alosa alosa.</title>
        <authorList>
            <person name="Margot Z."/>
            <person name="Christophe K."/>
            <person name="Cabau C."/>
            <person name="Louis A."/>
            <person name="Berthelot C."/>
            <person name="Parey E."/>
            <person name="Roest Crollius H."/>
            <person name="Montfort J."/>
            <person name="Robinson-Rechavi M."/>
            <person name="Bucao C."/>
            <person name="Bouchez O."/>
            <person name="Gislard M."/>
            <person name="Lluch J."/>
            <person name="Milhes M."/>
            <person name="Lampietro C."/>
            <person name="Lopez Roques C."/>
            <person name="Donnadieu C."/>
            <person name="Braasch I."/>
            <person name="Desvignes T."/>
            <person name="Postlethwait J."/>
            <person name="Bobe J."/>
            <person name="Guiguen Y."/>
        </authorList>
    </citation>
    <scope>NUCLEOTIDE SEQUENCE</scope>
    <source>
        <strain evidence="2">M-15738</strain>
        <tissue evidence="2">Blood</tissue>
    </source>
</reference>
<accession>A0AAV6GCY4</accession>
<dbReference type="InterPro" id="IPR035234">
    <property type="entry name" value="IgGFc-bd_N"/>
</dbReference>
<proteinExistence type="predicted"/>
<keyword evidence="3" id="KW-1185">Reference proteome</keyword>
<dbReference type="InterPro" id="IPR050111">
    <property type="entry name" value="C-type_lectin/snaclec_domain"/>
</dbReference>
<sequence length="325" mass="36405">MVVTQLRPTNTWGTTFVVPSAFNNTADSTPHLIVTSDQGVTFNSTLQIGTGTNSPYSVSHLVYDLKTQYLNSSKHFSVTLIQPGHISELTPVSSFSACYLLPEKTSISKALVIAPTLNVSQVYVGKDQISSEVEWKTVDSQPYSWAMIDLPSGEHRVIWHPSTKIGVYVKDGENWSEAISITTEPALQGCLLDRARYSVMDQSGTWAEMVGHCQQENGELLSINNEGILRELSQSLSNPSKQEEVWVGLRRRLLNGEWYWLNKQPMNITKWFQGQPGSSEDKFCASMSLSSDNNENFRWMSRSCCHVLKPVCYKHNVYFPLAAPT</sequence>
<protein>
    <recommendedName>
        <fullName evidence="1">C-type lectin domain-containing protein</fullName>
    </recommendedName>
</protein>
<dbReference type="Gene3D" id="3.10.100.10">
    <property type="entry name" value="Mannose-Binding Protein A, subunit A"/>
    <property type="match status" value="1"/>
</dbReference>
<dbReference type="Pfam" id="PF17517">
    <property type="entry name" value="IgGFc_binding"/>
    <property type="match status" value="1"/>
</dbReference>
<dbReference type="SUPFAM" id="SSF56436">
    <property type="entry name" value="C-type lectin-like"/>
    <property type="match status" value="1"/>
</dbReference>
<evidence type="ECO:0000313" key="3">
    <source>
        <dbReference type="Proteomes" id="UP000823561"/>
    </source>
</evidence>
<dbReference type="InterPro" id="IPR016186">
    <property type="entry name" value="C-type_lectin-like/link_sf"/>
</dbReference>
<dbReference type="PANTHER" id="PTHR22803">
    <property type="entry name" value="MANNOSE, PHOSPHOLIPASE, LECTIN RECEPTOR RELATED"/>
    <property type="match status" value="1"/>
</dbReference>
<dbReference type="EMBL" id="JADWDJ010000013">
    <property type="protein sequence ID" value="KAG5271237.1"/>
    <property type="molecule type" value="Genomic_DNA"/>
</dbReference>
<dbReference type="Pfam" id="PF00059">
    <property type="entry name" value="Lectin_C"/>
    <property type="match status" value="1"/>
</dbReference>
<dbReference type="Proteomes" id="UP000823561">
    <property type="component" value="Chromosome 13"/>
</dbReference>
<name>A0AAV6GCY4_9TELE</name>
<dbReference type="PROSITE" id="PS50041">
    <property type="entry name" value="C_TYPE_LECTIN_2"/>
    <property type="match status" value="1"/>
</dbReference>
<comment type="caution">
    <text evidence="2">The sequence shown here is derived from an EMBL/GenBank/DDBJ whole genome shotgun (WGS) entry which is preliminary data.</text>
</comment>
<dbReference type="SMART" id="SM00034">
    <property type="entry name" value="CLECT"/>
    <property type="match status" value="1"/>
</dbReference>
<evidence type="ECO:0000259" key="1">
    <source>
        <dbReference type="PROSITE" id="PS50041"/>
    </source>
</evidence>
<feature type="domain" description="C-type lectin" evidence="1">
    <location>
        <begin position="192"/>
        <end position="313"/>
    </location>
</feature>
<organism evidence="2 3">
    <name type="scientific">Alosa alosa</name>
    <name type="common">allis shad</name>
    <dbReference type="NCBI Taxonomy" id="278164"/>
    <lineage>
        <taxon>Eukaryota</taxon>
        <taxon>Metazoa</taxon>
        <taxon>Chordata</taxon>
        <taxon>Craniata</taxon>
        <taxon>Vertebrata</taxon>
        <taxon>Euteleostomi</taxon>
        <taxon>Actinopterygii</taxon>
        <taxon>Neopterygii</taxon>
        <taxon>Teleostei</taxon>
        <taxon>Clupei</taxon>
        <taxon>Clupeiformes</taxon>
        <taxon>Clupeoidei</taxon>
        <taxon>Clupeidae</taxon>
        <taxon>Alosa</taxon>
    </lineage>
</organism>
<dbReference type="InterPro" id="IPR016187">
    <property type="entry name" value="CTDL_fold"/>
</dbReference>
<gene>
    <name evidence="2" type="ORF">AALO_G00177430</name>
</gene>
<evidence type="ECO:0000313" key="2">
    <source>
        <dbReference type="EMBL" id="KAG5271237.1"/>
    </source>
</evidence>
<dbReference type="InterPro" id="IPR001304">
    <property type="entry name" value="C-type_lectin-like"/>
</dbReference>
<dbReference type="AlphaFoldDB" id="A0AAV6GCY4"/>